<dbReference type="AlphaFoldDB" id="A0A377EMW5"/>
<protein>
    <submittedName>
        <fullName evidence="1">Uncharacterized protein</fullName>
    </submittedName>
</protein>
<evidence type="ECO:0000313" key="1">
    <source>
        <dbReference type="EMBL" id="STN14364.1"/>
    </source>
</evidence>
<organism evidence="1 2">
    <name type="scientific">Escherichia coli</name>
    <dbReference type="NCBI Taxonomy" id="562"/>
    <lineage>
        <taxon>Bacteria</taxon>
        <taxon>Pseudomonadati</taxon>
        <taxon>Pseudomonadota</taxon>
        <taxon>Gammaproteobacteria</taxon>
        <taxon>Enterobacterales</taxon>
        <taxon>Enterobacteriaceae</taxon>
        <taxon>Escherichia</taxon>
    </lineage>
</organism>
<name>A0A377EMW5_ECOLX</name>
<dbReference type="EMBL" id="UGFO01000006">
    <property type="protein sequence ID" value="STN14364.1"/>
    <property type="molecule type" value="Genomic_DNA"/>
</dbReference>
<dbReference type="Proteomes" id="UP000255057">
    <property type="component" value="Unassembled WGS sequence"/>
</dbReference>
<evidence type="ECO:0000313" key="2">
    <source>
        <dbReference type="Proteomes" id="UP000255057"/>
    </source>
</evidence>
<reference evidence="1 2" key="1">
    <citation type="submission" date="2018-06" db="EMBL/GenBank/DDBJ databases">
        <authorList>
            <consortium name="Pathogen Informatics"/>
            <person name="Doyle S."/>
        </authorList>
    </citation>
    <scope>NUCLEOTIDE SEQUENCE [LARGE SCALE GENOMIC DNA]</scope>
    <source>
        <strain evidence="1 2">NCTC8960</strain>
    </source>
</reference>
<gene>
    <name evidence="1" type="ORF">NCTC8960_04744</name>
</gene>
<sequence length="105" mass="12105">MAVTFFSCFNDFGCGDIFHALRFQKCVCGSRGITVTKSFRFHFSGHQRLTIFVFELQSDGEGAKSFIVSAIIQPELVSTNISREPYRICKRRLSTVWQILKFLRE</sequence>
<accession>A0A377EMW5</accession>
<proteinExistence type="predicted"/>